<evidence type="ECO:0000259" key="15">
    <source>
        <dbReference type="Pfam" id="PF17900"/>
    </source>
</evidence>
<keyword evidence="13" id="KW-0732">Signal</keyword>
<dbReference type="EMBL" id="JBHLSW010000004">
    <property type="protein sequence ID" value="MFC0633569.1"/>
    <property type="molecule type" value="Genomic_DNA"/>
</dbReference>
<dbReference type="PANTHER" id="PTHR45726">
    <property type="entry name" value="LEUKOTRIENE A-4 HYDROLASE"/>
    <property type="match status" value="1"/>
</dbReference>
<reference evidence="16 17" key="1">
    <citation type="submission" date="2024-09" db="EMBL/GenBank/DDBJ databases">
        <authorList>
            <person name="Sun Q."/>
            <person name="Mori K."/>
        </authorList>
    </citation>
    <scope>NUCLEOTIDE SEQUENCE [LARGE SCALE GENOMIC DNA]</scope>
    <source>
        <strain evidence="16 17">NCAIM B.02621</strain>
    </source>
</reference>
<evidence type="ECO:0000256" key="10">
    <source>
        <dbReference type="ARBA" id="ARBA00022801"/>
    </source>
</evidence>
<evidence type="ECO:0000256" key="12">
    <source>
        <dbReference type="ARBA" id="ARBA00023049"/>
    </source>
</evidence>
<dbReference type="RefSeq" id="WP_376835479.1">
    <property type="nucleotide sequence ID" value="NZ_JBHLSW010000004.1"/>
</dbReference>
<dbReference type="InterPro" id="IPR027268">
    <property type="entry name" value="Peptidase_M4/M1_CTD_sf"/>
</dbReference>
<evidence type="ECO:0000313" key="16">
    <source>
        <dbReference type="EMBL" id="MFC0633569.1"/>
    </source>
</evidence>
<keyword evidence="10 16" id="KW-0378">Hydrolase</keyword>
<keyword evidence="9" id="KW-0479">Metal-binding</keyword>
<feature type="signal peptide" evidence="13">
    <location>
        <begin position="1"/>
        <end position="18"/>
    </location>
</feature>
<accession>A0ABV6R1S6</accession>
<evidence type="ECO:0000256" key="2">
    <source>
        <dbReference type="ARBA" id="ARBA00001947"/>
    </source>
</evidence>
<keyword evidence="17" id="KW-1185">Reference proteome</keyword>
<dbReference type="Gene3D" id="1.10.390.10">
    <property type="entry name" value="Neutral Protease Domain 2"/>
    <property type="match status" value="1"/>
</dbReference>
<dbReference type="Pfam" id="PF01433">
    <property type="entry name" value="Peptidase_M1"/>
    <property type="match status" value="1"/>
</dbReference>
<dbReference type="GO" id="GO:0004177">
    <property type="term" value="F:aminopeptidase activity"/>
    <property type="evidence" value="ECO:0007669"/>
    <property type="project" value="UniProtKB-KW"/>
</dbReference>
<dbReference type="SUPFAM" id="SSF63737">
    <property type="entry name" value="Leukotriene A4 hydrolase N-terminal domain"/>
    <property type="match status" value="1"/>
</dbReference>
<evidence type="ECO:0000259" key="14">
    <source>
        <dbReference type="Pfam" id="PF01433"/>
    </source>
</evidence>
<dbReference type="InterPro" id="IPR045357">
    <property type="entry name" value="Aminopeptidase_N-like_N"/>
</dbReference>
<dbReference type="InterPro" id="IPR001930">
    <property type="entry name" value="Peptidase_M1"/>
</dbReference>
<keyword evidence="7" id="KW-0963">Cytoplasm</keyword>
<dbReference type="EC" id="3.4.11.2" evidence="5"/>
<keyword evidence="8" id="KW-0645">Protease</keyword>
<dbReference type="CDD" id="cd09603">
    <property type="entry name" value="M1_APN_like"/>
    <property type="match status" value="1"/>
</dbReference>
<dbReference type="InterPro" id="IPR042097">
    <property type="entry name" value="Aminopeptidase_N-like_N_sf"/>
</dbReference>
<evidence type="ECO:0000256" key="11">
    <source>
        <dbReference type="ARBA" id="ARBA00022833"/>
    </source>
</evidence>
<dbReference type="SUPFAM" id="SSF55486">
    <property type="entry name" value="Metalloproteases ('zincins'), catalytic domain"/>
    <property type="match status" value="1"/>
</dbReference>
<evidence type="ECO:0000256" key="3">
    <source>
        <dbReference type="ARBA" id="ARBA00004496"/>
    </source>
</evidence>
<comment type="subcellular location">
    <subcellularLocation>
        <location evidence="3">Cytoplasm</location>
    </subcellularLocation>
</comment>
<evidence type="ECO:0000256" key="9">
    <source>
        <dbReference type="ARBA" id="ARBA00022723"/>
    </source>
</evidence>
<keyword evidence="12" id="KW-0482">Metalloprotease</keyword>
<evidence type="ECO:0000256" key="1">
    <source>
        <dbReference type="ARBA" id="ARBA00000098"/>
    </source>
</evidence>
<evidence type="ECO:0000256" key="7">
    <source>
        <dbReference type="ARBA" id="ARBA00022490"/>
    </source>
</evidence>
<comment type="catalytic activity">
    <reaction evidence="1">
        <text>Release of an N-terminal amino acid, Xaa-|-Yaa- from a peptide, amide or arylamide. Xaa is preferably Ala, but may be most amino acids including Pro (slow action). When a terminal hydrophobic residue is followed by a prolyl residue, the two may be released as an intact Xaa-Pro dipeptide.</text>
        <dbReference type="EC" id="3.4.11.2"/>
    </reaction>
</comment>
<keyword evidence="11" id="KW-0862">Zinc</keyword>
<dbReference type="Gene3D" id="2.60.40.1730">
    <property type="entry name" value="tricorn interacting facor f3 domain"/>
    <property type="match status" value="1"/>
</dbReference>
<proteinExistence type="inferred from homology"/>
<name>A0ABV6R1S6_9CAUL</name>
<protein>
    <recommendedName>
        <fullName evidence="6">Aminopeptidase N</fullName>
        <ecNumber evidence="5">3.4.11.2</ecNumber>
    </recommendedName>
</protein>
<keyword evidence="16" id="KW-0031">Aminopeptidase</keyword>
<comment type="caution">
    <text evidence="16">The sequence shown here is derived from an EMBL/GenBank/DDBJ whole genome shotgun (WGS) entry which is preliminary data.</text>
</comment>
<dbReference type="InterPro" id="IPR014782">
    <property type="entry name" value="Peptidase_M1_dom"/>
</dbReference>
<feature type="chain" id="PRO_5046279571" description="Aminopeptidase N" evidence="13">
    <location>
        <begin position="19"/>
        <end position="567"/>
    </location>
</feature>
<feature type="domain" description="Aminopeptidase N-like N-terminal" evidence="15">
    <location>
        <begin position="54"/>
        <end position="224"/>
    </location>
</feature>
<feature type="domain" description="Peptidase M1 membrane alanine aminopeptidase" evidence="14">
    <location>
        <begin position="329"/>
        <end position="437"/>
    </location>
</feature>
<dbReference type="Proteomes" id="UP001589906">
    <property type="component" value="Unassembled WGS sequence"/>
</dbReference>
<dbReference type="PANTHER" id="PTHR45726:SF3">
    <property type="entry name" value="LEUKOTRIENE A-4 HYDROLASE"/>
    <property type="match status" value="1"/>
</dbReference>
<dbReference type="PRINTS" id="PR00756">
    <property type="entry name" value="ALADIPTASE"/>
</dbReference>
<evidence type="ECO:0000313" key="17">
    <source>
        <dbReference type="Proteomes" id="UP001589906"/>
    </source>
</evidence>
<organism evidence="16 17">
    <name type="scientific">Brevundimonas balnearis</name>
    <dbReference type="NCBI Taxonomy" id="1572858"/>
    <lineage>
        <taxon>Bacteria</taxon>
        <taxon>Pseudomonadati</taxon>
        <taxon>Pseudomonadota</taxon>
        <taxon>Alphaproteobacteria</taxon>
        <taxon>Caulobacterales</taxon>
        <taxon>Caulobacteraceae</taxon>
        <taxon>Brevundimonas</taxon>
    </lineage>
</organism>
<dbReference type="InterPro" id="IPR034015">
    <property type="entry name" value="M1_LTA4H"/>
</dbReference>
<comment type="similarity">
    <text evidence="4">Belongs to the peptidase M1 family.</text>
</comment>
<gene>
    <name evidence="16" type="ORF">ACFFGE_06725</name>
</gene>
<evidence type="ECO:0000256" key="5">
    <source>
        <dbReference type="ARBA" id="ARBA00012564"/>
    </source>
</evidence>
<comment type="cofactor">
    <cofactor evidence="2">
        <name>Zn(2+)</name>
        <dbReference type="ChEBI" id="CHEBI:29105"/>
    </cofactor>
</comment>
<evidence type="ECO:0000256" key="13">
    <source>
        <dbReference type="SAM" id="SignalP"/>
    </source>
</evidence>
<evidence type="ECO:0000256" key="4">
    <source>
        <dbReference type="ARBA" id="ARBA00010136"/>
    </source>
</evidence>
<dbReference type="Pfam" id="PF17900">
    <property type="entry name" value="Peptidase_M1_N"/>
    <property type="match status" value="1"/>
</dbReference>
<sequence length="567" mass="62886">MRLIPLAAALLLAMPAAAQEASPAPAPRVSTPFTLRSEQPLAPEQQAVAFDYARLAFRVMPESRTLAGDATLVFTAAAPVDRLSVELDTVFDISRVEIDGQAIAPSAWRNPEGRLTVDLPSPLPAGGTATLRILYAGAPRTAPNAPWDSGFVWATAPSGEPWIATAVQGEGCDLFWPCIDHPSGEPELVELHITVPTGLAAPANGVLLATEDHGDGWTTWRWRARRPNTYAIALNIGPYERVADTYVSRFGNSFPMEFWHLRSDDPAKVAALFAQFAPMLDFFEATVGPYPFGDEKMGVVETPHLGMEHQTINAYGNRYRIDGRGYDWLLHHELAHEWFGNQMTNVSGDDMWLHEGLGTYMQPLYARWLHGDRYMEAELKEHRELLANRFPVVSGRADVNYFDGDGPGNDIYYKGSLFAHTLRMLIGDEAFKDSLTRLIYGTAEPRAGEIEPLTRTTEDYVRIVNEVTGRDYGWLFQGYLYNAALPILRQRREGRTLELAWETGDGRPFPLPVEVEVDGRVITVPMTGGRGSLSVPEGAHVLIDPENKVLRQSDVVDELVAYQRSGR</sequence>
<evidence type="ECO:0000256" key="6">
    <source>
        <dbReference type="ARBA" id="ARBA00015611"/>
    </source>
</evidence>
<evidence type="ECO:0000256" key="8">
    <source>
        <dbReference type="ARBA" id="ARBA00022670"/>
    </source>
</evidence>